<dbReference type="AlphaFoldDB" id="E3HDZ9"/>
<keyword evidence="2" id="KW-1185">Reference proteome</keyword>
<evidence type="ECO:0000313" key="1">
    <source>
        <dbReference type="EMBL" id="ADO84611.1"/>
    </source>
</evidence>
<accession>E3HDZ9</accession>
<dbReference type="Proteomes" id="UP000006875">
    <property type="component" value="Plasmid pILYOP02"/>
</dbReference>
<protein>
    <submittedName>
        <fullName evidence="1">Uncharacterized protein</fullName>
    </submittedName>
</protein>
<keyword evidence="1" id="KW-0614">Plasmid</keyword>
<gene>
    <name evidence="1" type="ordered locus">Ilyop_2863</name>
</gene>
<dbReference type="HOGENOM" id="CLU_1822720_0_0_0"/>
<sequence length="141" mass="16276">MIKAEEELSKQGIEIGRIPAKKKIAGSWIGGTKESRGNPSPERVETYNLIGPIFKVINEEGDIRYSKSYLSDTYLDRFVRFECINSETIIYNLKFIRSIEVGVLYAILNPDYNAYNPDKTRNIIEDMFYFSGIGELKEYKK</sequence>
<geneLocation type="plasmid" evidence="1 2">
    <name>pILYOP02</name>
</geneLocation>
<dbReference type="KEGG" id="ipo:Ilyop_2863"/>
<dbReference type="EMBL" id="CP002283">
    <property type="protein sequence ID" value="ADO84611.1"/>
    <property type="molecule type" value="Genomic_DNA"/>
</dbReference>
<proteinExistence type="predicted"/>
<evidence type="ECO:0000313" key="2">
    <source>
        <dbReference type="Proteomes" id="UP000006875"/>
    </source>
</evidence>
<reference evidence="1 2" key="1">
    <citation type="journal article" date="2010" name="Stand. Genomic Sci.">
        <title>Complete genome sequence of Ilyobacter polytropus type strain (CuHbu1).</title>
        <authorList>
            <person name="Sikorski J."/>
            <person name="Chertkov O."/>
            <person name="Lapidus A."/>
            <person name="Nolan M."/>
            <person name="Lucas S."/>
            <person name="Del Rio T.G."/>
            <person name="Tice H."/>
            <person name="Cheng J.F."/>
            <person name="Tapia R."/>
            <person name="Han C."/>
            <person name="Goodwin L."/>
            <person name="Pitluck S."/>
            <person name="Liolios K."/>
            <person name="Ivanova N."/>
            <person name="Mavromatis K."/>
            <person name="Mikhailova N."/>
            <person name="Pati A."/>
            <person name="Chen A."/>
            <person name="Palaniappan K."/>
            <person name="Land M."/>
            <person name="Hauser L."/>
            <person name="Chang Y.J."/>
            <person name="Jeffries C.D."/>
            <person name="Brambilla E."/>
            <person name="Yasawong M."/>
            <person name="Rohde M."/>
            <person name="Pukall R."/>
            <person name="Spring S."/>
            <person name="Goker M."/>
            <person name="Woyke T."/>
            <person name="Bristow J."/>
            <person name="Eisen J.A."/>
            <person name="Markowitz V."/>
            <person name="Hugenholtz P."/>
            <person name="Kyrpides N.C."/>
            <person name="Klenk H.P."/>
        </authorList>
    </citation>
    <scope>NUCLEOTIDE SEQUENCE [LARGE SCALE GENOMIC DNA]</scope>
    <source>
        <strain evidence="2">ATCC 51220 / DSM 2926 / LMG 16218 / CuHBu1</strain>
        <plasmid evidence="2">pILYOP02</plasmid>
    </source>
</reference>
<dbReference type="RefSeq" id="WP_013389263.1">
    <property type="nucleotide sequence ID" value="NC_014634.1"/>
</dbReference>
<organism evidence="1 2">
    <name type="scientific">Ilyobacter polytropus (strain ATCC 51220 / DSM 2926 / LMG 16218 / CuHBu1)</name>
    <dbReference type="NCBI Taxonomy" id="572544"/>
    <lineage>
        <taxon>Bacteria</taxon>
        <taxon>Fusobacteriati</taxon>
        <taxon>Fusobacteriota</taxon>
        <taxon>Fusobacteriia</taxon>
        <taxon>Fusobacteriales</taxon>
        <taxon>Fusobacteriaceae</taxon>
        <taxon>Ilyobacter</taxon>
    </lineage>
</organism>
<name>E3HDZ9_ILYPC</name>